<evidence type="ECO:0000313" key="7">
    <source>
        <dbReference type="EMBL" id="SFN80039.1"/>
    </source>
</evidence>
<evidence type="ECO:0000256" key="3">
    <source>
        <dbReference type="PROSITE-ProRule" id="PRU00493"/>
    </source>
</evidence>
<keyword evidence="7" id="KW-0808">Transferase</keyword>
<protein>
    <submittedName>
        <fullName evidence="7">Formate C-acetyltransferase</fullName>
    </submittedName>
</protein>
<evidence type="ECO:0000259" key="5">
    <source>
        <dbReference type="PROSITE" id="PS51149"/>
    </source>
</evidence>
<keyword evidence="2" id="KW-0456">Lyase</keyword>
<name>A0A1I5BZ39_9HYPH</name>
<dbReference type="GO" id="GO:0005829">
    <property type="term" value="C:cytosol"/>
    <property type="evidence" value="ECO:0007669"/>
    <property type="project" value="TreeGrafter"/>
</dbReference>
<dbReference type="SUPFAM" id="SSF51998">
    <property type="entry name" value="PFL-like glycyl radical enzymes"/>
    <property type="match status" value="1"/>
</dbReference>
<proteinExistence type="predicted"/>
<dbReference type="Pfam" id="PF01228">
    <property type="entry name" value="Gly_radical"/>
    <property type="match status" value="1"/>
</dbReference>
<evidence type="ECO:0000256" key="2">
    <source>
        <dbReference type="ARBA" id="ARBA00023239"/>
    </source>
</evidence>
<dbReference type="PROSITE" id="PS51149">
    <property type="entry name" value="GLY_RADICAL_2"/>
    <property type="match status" value="1"/>
</dbReference>
<feature type="domain" description="PFL" evidence="6">
    <location>
        <begin position="10"/>
        <end position="667"/>
    </location>
</feature>
<reference evidence="7 8" key="1">
    <citation type="submission" date="2016-10" db="EMBL/GenBank/DDBJ databases">
        <authorList>
            <person name="de Groot N.N."/>
        </authorList>
    </citation>
    <scope>NUCLEOTIDE SEQUENCE [LARGE SCALE GENOMIC DNA]</scope>
    <source>
        <strain evidence="7 8">CGMCC 1.9157</strain>
    </source>
</reference>
<evidence type="ECO:0000313" key="8">
    <source>
        <dbReference type="Proteomes" id="UP000199236"/>
    </source>
</evidence>
<feature type="modified residue" description="Glycine radical" evidence="3">
    <location>
        <position position="770"/>
    </location>
</feature>
<dbReference type="PROSITE" id="PS51554">
    <property type="entry name" value="PFL"/>
    <property type="match status" value="1"/>
</dbReference>
<accession>A0A1I5BZ39</accession>
<dbReference type="GO" id="GO:0016740">
    <property type="term" value="F:transferase activity"/>
    <property type="evidence" value="ECO:0007669"/>
    <property type="project" value="UniProtKB-KW"/>
</dbReference>
<keyword evidence="8" id="KW-1185">Reference proteome</keyword>
<dbReference type="InterPro" id="IPR051215">
    <property type="entry name" value="GRE"/>
</dbReference>
<dbReference type="STRING" id="655353.SAMN04488056_10255"/>
<feature type="coiled-coil region" evidence="4">
    <location>
        <begin position="217"/>
        <end position="244"/>
    </location>
</feature>
<feature type="domain" description="Glycine radical" evidence="5">
    <location>
        <begin position="674"/>
        <end position="795"/>
    </location>
</feature>
<dbReference type="Proteomes" id="UP000199236">
    <property type="component" value="Unassembled WGS sequence"/>
</dbReference>
<sequence length="795" mass="88888">MLKTMTPVSDRIERLRQNYVNTKPSICYERAKIYTESHKKTEGKPTILRRAQAFYDFCAQFQVRIFEDELIVGTAGKFRRTGILTPEYSWKWVDKEMDTFPTRPQDPYQITPDQCDVVRAEIFPYWHGKSLEEHFLAALPEETARIAVDTGIIDNDSKWRQAVGEITPDYEGHLFVKGYGGILKDAEEKLATLDYLNAEDIDRIHYYQATILSAKAIILLANRYADLSENMAEEEADADRMAELLEIARVCRRVPEYPPQSFHEATQFIWFVQLGGIITENPLALNPGRYDQFMYPYYAADMDKGLLDKAGAKELIHALWLKYSEWVWTISENTTGYFAGYNQFQNLTVGGKKRDGSDATNELTYLCLEATDEVRTHQPGLSVRVQSDCPPEFLYAVSDLVSKGTGFPAIHNDQAGIQMLLQAGYEPEDARDWNNCGCVVPHFRQTGQWTSAVNVNFAAAMEYALNEGKSRLTGEKMGLEAKPLADYASYQEIEDATFEQVGNLIHHSVVSTVIAQKLHAEMVPRPFLSTCIGHCLEEGKDLSRGGAKYNVGPVLTGIGLAVVANSLAVIKKLVFEDKVTTLAELDAAMSADWEGYDALRTKALAVVKYGNDDDYVDAIARDLANYYYRKTRAYKDNFGSPFNSAFMGISNYIPTGRIVGATPCGRKATKPITEGVSPFAGSDVKSPLAAMRSSAKMNHDVHTGGTLLNLRLSEDLVSTPKGKRDLGGIIRAYFSLGAFHVQFNTLSTETLRKAQKNPEDYKDLLVRVAGYSTQFVNLSPEMQEAIIARSAHGSY</sequence>
<organism evidence="7 8">
    <name type="scientific">Cohaesibacter marisflavi</name>
    <dbReference type="NCBI Taxonomy" id="655353"/>
    <lineage>
        <taxon>Bacteria</taxon>
        <taxon>Pseudomonadati</taxon>
        <taxon>Pseudomonadota</taxon>
        <taxon>Alphaproteobacteria</taxon>
        <taxon>Hyphomicrobiales</taxon>
        <taxon>Cohaesibacteraceae</taxon>
    </lineage>
</organism>
<dbReference type="GO" id="GO:0016829">
    <property type="term" value="F:lyase activity"/>
    <property type="evidence" value="ECO:0007669"/>
    <property type="project" value="UniProtKB-KW"/>
</dbReference>
<dbReference type="PANTHER" id="PTHR43641:SF2">
    <property type="entry name" value="DEHYDRATASE YBIW-RELATED"/>
    <property type="match status" value="1"/>
</dbReference>
<keyword evidence="1 3" id="KW-0556">Organic radical</keyword>
<dbReference type="AlphaFoldDB" id="A0A1I5BZ39"/>
<keyword evidence="4" id="KW-0175">Coiled coil</keyword>
<evidence type="ECO:0000256" key="1">
    <source>
        <dbReference type="ARBA" id="ARBA00022818"/>
    </source>
</evidence>
<dbReference type="EMBL" id="FOVR01000002">
    <property type="protein sequence ID" value="SFN80039.1"/>
    <property type="molecule type" value="Genomic_DNA"/>
</dbReference>
<evidence type="ECO:0000259" key="6">
    <source>
        <dbReference type="PROSITE" id="PS51554"/>
    </source>
</evidence>
<dbReference type="RefSeq" id="WP_210186649.1">
    <property type="nucleotide sequence ID" value="NZ_FOVR01000002.1"/>
</dbReference>
<gene>
    <name evidence="7" type="ORF">SAMN04488056_10255</name>
</gene>
<dbReference type="Pfam" id="PF02901">
    <property type="entry name" value="PFL-like"/>
    <property type="match status" value="1"/>
</dbReference>
<dbReference type="InterPro" id="IPR001150">
    <property type="entry name" value="Gly_radical"/>
</dbReference>
<dbReference type="Gene3D" id="3.20.70.20">
    <property type="match status" value="1"/>
</dbReference>
<dbReference type="InterPro" id="IPR004184">
    <property type="entry name" value="PFL_dom"/>
</dbReference>
<evidence type="ECO:0000256" key="4">
    <source>
        <dbReference type="SAM" id="Coils"/>
    </source>
</evidence>
<dbReference type="PANTHER" id="PTHR43641">
    <property type="entry name" value="FORMATE ACETYLTRANSFERASE 3-RELATED"/>
    <property type="match status" value="1"/>
</dbReference>